<evidence type="ECO:0000313" key="2">
    <source>
        <dbReference type="EMBL" id="GMH06315.1"/>
    </source>
</evidence>
<keyword evidence="3" id="KW-1185">Reference proteome</keyword>
<dbReference type="AlphaFoldDB" id="A0AAD3XJ45"/>
<accession>A0AAD3XJ45</accession>
<name>A0AAD3XJ45_NEPGR</name>
<evidence type="ECO:0000256" key="1">
    <source>
        <dbReference type="SAM" id="MobiDB-lite"/>
    </source>
</evidence>
<gene>
    <name evidence="2" type="ORF">Nepgr_008155</name>
</gene>
<feature type="compositionally biased region" description="Polar residues" evidence="1">
    <location>
        <begin position="192"/>
        <end position="210"/>
    </location>
</feature>
<comment type="caution">
    <text evidence="2">The sequence shown here is derived from an EMBL/GenBank/DDBJ whole genome shotgun (WGS) entry which is preliminary data.</text>
</comment>
<dbReference type="Proteomes" id="UP001279734">
    <property type="component" value="Unassembled WGS sequence"/>
</dbReference>
<protein>
    <submittedName>
        <fullName evidence="2">Uncharacterized protein</fullName>
    </submittedName>
</protein>
<sequence length="210" mass="23006">MAANYGGSFNFRPRKYSPFVLGRSRSCALFSDSMPSGFARFRGYERLSQSMRLSDESPLSKIETRKKKSINARELIARVLFGKSAATAGEVNATEKPRKVKMKKKWKTSSWLPDPNQRWPVQEIQKTLLGSLQCIPEPLLITPELLGTLSELRQFDGERYSKEPWIPKQTGGASKVECGGGVAGSLGDPDVGTSTQEASMGATTNASSVP</sequence>
<evidence type="ECO:0000313" key="3">
    <source>
        <dbReference type="Proteomes" id="UP001279734"/>
    </source>
</evidence>
<dbReference type="EMBL" id="BSYO01000006">
    <property type="protein sequence ID" value="GMH06315.1"/>
    <property type="molecule type" value="Genomic_DNA"/>
</dbReference>
<organism evidence="2 3">
    <name type="scientific">Nepenthes gracilis</name>
    <name type="common">Slender pitcher plant</name>
    <dbReference type="NCBI Taxonomy" id="150966"/>
    <lineage>
        <taxon>Eukaryota</taxon>
        <taxon>Viridiplantae</taxon>
        <taxon>Streptophyta</taxon>
        <taxon>Embryophyta</taxon>
        <taxon>Tracheophyta</taxon>
        <taxon>Spermatophyta</taxon>
        <taxon>Magnoliopsida</taxon>
        <taxon>eudicotyledons</taxon>
        <taxon>Gunneridae</taxon>
        <taxon>Pentapetalae</taxon>
        <taxon>Caryophyllales</taxon>
        <taxon>Nepenthaceae</taxon>
        <taxon>Nepenthes</taxon>
    </lineage>
</organism>
<reference evidence="2" key="1">
    <citation type="submission" date="2023-05" db="EMBL/GenBank/DDBJ databases">
        <title>Nepenthes gracilis genome sequencing.</title>
        <authorList>
            <person name="Fukushima K."/>
        </authorList>
    </citation>
    <scope>NUCLEOTIDE SEQUENCE</scope>
    <source>
        <strain evidence="2">SING2019-196</strain>
    </source>
</reference>
<proteinExistence type="predicted"/>
<feature type="region of interest" description="Disordered" evidence="1">
    <location>
        <begin position="167"/>
        <end position="210"/>
    </location>
</feature>